<evidence type="ECO:0000256" key="2">
    <source>
        <dbReference type="ARBA" id="ARBA00004248"/>
    </source>
</evidence>
<comment type="subunit">
    <text evidence="15">Dimer of a heavy and a light chain linked by disulfide bonds. Interacts with Long isoform of CD74/Ii chain; the interaction stabilizes the conformation of mature CTSL.</text>
</comment>
<dbReference type="SUPFAM" id="SSF54001">
    <property type="entry name" value="Cysteine proteinases"/>
    <property type="match status" value="1"/>
</dbReference>
<dbReference type="GO" id="GO:0042583">
    <property type="term" value="C:chromaffin granule"/>
    <property type="evidence" value="ECO:0007669"/>
    <property type="project" value="UniProtKB-SubCell"/>
</dbReference>
<dbReference type="InterPro" id="IPR038765">
    <property type="entry name" value="Papain-like_cys_pep_sf"/>
</dbReference>
<evidence type="ECO:0000256" key="8">
    <source>
        <dbReference type="ARBA" id="ARBA00022833"/>
    </source>
</evidence>
<evidence type="ECO:0000256" key="4">
    <source>
        <dbReference type="ARBA" id="ARBA00008455"/>
    </source>
</evidence>
<keyword evidence="10" id="KW-0968">Cytoplasmic vesicle</keyword>
<evidence type="ECO:0000256" key="6">
    <source>
        <dbReference type="ARBA" id="ARBA00022801"/>
    </source>
</evidence>
<dbReference type="InterPro" id="IPR039417">
    <property type="entry name" value="Peptidase_C1A_papain-like"/>
</dbReference>
<dbReference type="GO" id="GO:0016324">
    <property type="term" value="C:apical plasma membrane"/>
    <property type="evidence" value="ECO:0007669"/>
    <property type="project" value="UniProtKB-SubCell"/>
</dbReference>
<dbReference type="InterPro" id="IPR000668">
    <property type="entry name" value="Peptidase_C1A_C"/>
</dbReference>
<dbReference type="GO" id="GO:0006508">
    <property type="term" value="P:proteolysis"/>
    <property type="evidence" value="ECO:0007669"/>
    <property type="project" value="UniProtKB-KW"/>
</dbReference>
<evidence type="ECO:0000256" key="1">
    <source>
        <dbReference type="ARBA" id="ARBA00004239"/>
    </source>
</evidence>
<proteinExistence type="inferred from homology"/>
<sequence>MAMNAFGDLTNEKFRHMMHGLKIQKDKDGKVFKIPFFAEIIVPVDRRQTAGVSPGQCASGWAFSAAGALEGQMFQKTGKLVSLSEQNLLDCSRSQGNEGCRGGLMDYAFQHVRNNGGLDSEESDPYRAQDGSCEYTPEYSAANITGLVNIPQQGASLLVAGAAVGPVSAAVPASLDPFRVYKEGIYYDPNCSSEDLDHGTLVVGYGSQGEEPENQKYWIVKNSGGRDRGTQGYVLLAKDRDNHCGIATMARFPVV</sequence>
<keyword evidence="17" id="KW-1185">Reference proteome</keyword>
<reference evidence="18" key="1">
    <citation type="submission" date="2025-08" db="UniProtKB">
        <authorList>
            <consortium name="RefSeq"/>
        </authorList>
    </citation>
    <scope>IDENTIFICATION</scope>
    <source>
        <tissue evidence="18">Liver</tissue>
    </source>
</reference>
<dbReference type="RefSeq" id="XP_030883273.1">
    <property type="nucleotide sequence ID" value="XM_031027413.1"/>
</dbReference>
<dbReference type="Pfam" id="PF00112">
    <property type="entry name" value="Peptidase_C1"/>
    <property type="match status" value="1"/>
</dbReference>
<evidence type="ECO:0000256" key="11">
    <source>
        <dbReference type="ARBA" id="ARBA00036319"/>
    </source>
</evidence>
<name>A0A7F8QSJ4_LEPWE</name>
<organism evidence="17 18">
    <name type="scientific">Leptonychotes weddellii</name>
    <name type="common">Weddell seal</name>
    <name type="synonym">Otaria weddellii</name>
    <dbReference type="NCBI Taxonomy" id="9713"/>
    <lineage>
        <taxon>Eukaryota</taxon>
        <taxon>Metazoa</taxon>
        <taxon>Chordata</taxon>
        <taxon>Craniata</taxon>
        <taxon>Vertebrata</taxon>
        <taxon>Euteleostomi</taxon>
        <taxon>Mammalia</taxon>
        <taxon>Eutheria</taxon>
        <taxon>Laurasiatheria</taxon>
        <taxon>Carnivora</taxon>
        <taxon>Caniformia</taxon>
        <taxon>Pinnipedia</taxon>
        <taxon>Phocidae</taxon>
        <taxon>Monachinae</taxon>
        <taxon>Lobodontini</taxon>
        <taxon>Leptonychotes</taxon>
    </lineage>
</organism>
<dbReference type="PRINTS" id="PR00705">
    <property type="entry name" value="PAPAIN"/>
</dbReference>
<keyword evidence="8" id="KW-0862">Zinc</keyword>
<dbReference type="OrthoDB" id="10253408at2759"/>
<gene>
    <name evidence="18" type="primary">LOC102741062</name>
</gene>
<evidence type="ECO:0000313" key="18">
    <source>
        <dbReference type="RefSeq" id="XP_030883273.1"/>
    </source>
</evidence>
<keyword evidence="5" id="KW-0645">Protease</keyword>
<accession>A0A7F8QSJ4</accession>
<dbReference type="GeneID" id="102741062"/>
<dbReference type="GO" id="GO:0004197">
    <property type="term" value="F:cysteine-type endopeptidase activity"/>
    <property type="evidence" value="ECO:0007669"/>
    <property type="project" value="UniProtKB-EC"/>
</dbReference>
<dbReference type="KEGG" id="lww:102741062"/>
<dbReference type="SMART" id="SM00645">
    <property type="entry name" value="Pept_C1"/>
    <property type="match status" value="1"/>
</dbReference>
<evidence type="ECO:0000256" key="3">
    <source>
        <dbReference type="ARBA" id="ARBA00004465"/>
    </source>
</evidence>
<evidence type="ECO:0000256" key="5">
    <source>
        <dbReference type="ARBA" id="ARBA00022670"/>
    </source>
</evidence>
<evidence type="ECO:0000256" key="9">
    <source>
        <dbReference type="ARBA" id="ARBA00023157"/>
    </source>
</evidence>
<evidence type="ECO:0000256" key="14">
    <source>
        <dbReference type="ARBA" id="ARBA00042908"/>
    </source>
</evidence>
<dbReference type="GO" id="GO:0005576">
    <property type="term" value="C:extracellular region"/>
    <property type="evidence" value="ECO:0007669"/>
    <property type="project" value="UniProtKB-SubCell"/>
</dbReference>
<comment type="similarity">
    <text evidence="4">Belongs to the peptidase C1 family.</text>
</comment>
<keyword evidence="9" id="KW-1015">Disulfide bond</keyword>
<evidence type="ECO:0000256" key="13">
    <source>
        <dbReference type="ARBA" id="ARBA00040196"/>
    </source>
</evidence>
<dbReference type="PANTHER" id="PTHR12411">
    <property type="entry name" value="CYSTEINE PROTEASE FAMILY C1-RELATED"/>
    <property type="match status" value="1"/>
</dbReference>
<evidence type="ECO:0000256" key="15">
    <source>
        <dbReference type="ARBA" id="ARBA00064961"/>
    </source>
</evidence>
<dbReference type="CDD" id="cd02248">
    <property type="entry name" value="Peptidase_C1A"/>
    <property type="match status" value="1"/>
</dbReference>
<comment type="subcellular location">
    <subcellularLocation>
        <location evidence="3">Apical cell membrane</location>
        <topology evidence="3">Peripheral membrane protein</topology>
        <orientation evidence="3">Extracellular side</orientation>
    </subcellularLocation>
    <subcellularLocation>
        <location evidence="2">Cytoplasmic vesicle</location>
        <location evidence="2">Secretory vesicle</location>
        <location evidence="2">Chromaffin granule</location>
    </subcellularLocation>
    <subcellularLocation>
        <location evidence="1">Secreted</location>
        <location evidence="1">Extracellular space</location>
    </subcellularLocation>
</comment>
<dbReference type="EC" id="3.4.22.15" evidence="12"/>
<evidence type="ECO:0000259" key="16">
    <source>
        <dbReference type="SMART" id="SM00645"/>
    </source>
</evidence>
<dbReference type="FunFam" id="3.90.70.10:FF:000332">
    <property type="entry name" value="Cathepsin L1"/>
    <property type="match status" value="1"/>
</dbReference>
<evidence type="ECO:0000256" key="7">
    <source>
        <dbReference type="ARBA" id="ARBA00022807"/>
    </source>
</evidence>
<protein>
    <recommendedName>
        <fullName evidence="13">Procathepsin L</fullName>
        <ecNumber evidence="12">3.4.22.15</ecNumber>
    </recommendedName>
    <alternativeName>
        <fullName evidence="14">Cathepsin L1</fullName>
    </alternativeName>
</protein>
<dbReference type="Gene3D" id="3.90.70.10">
    <property type="entry name" value="Cysteine proteinases"/>
    <property type="match status" value="1"/>
</dbReference>
<evidence type="ECO:0000256" key="10">
    <source>
        <dbReference type="ARBA" id="ARBA00023329"/>
    </source>
</evidence>
<dbReference type="Proteomes" id="UP000245341">
    <property type="component" value="Unplaced"/>
</dbReference>
<keyword evidence="6" id="KW-0378">Hydrolase</keyword>
<dbReference type="AlphaFoldDB" id="A0A7F8QSJ4"/>
<evidence type="ECO:0000256" key="12">
    <source>
        <dbReference type="ARBA" id="ARBA00038911"/>
    </source>
</evidence>
<feature type="domain" description="Peptidase C1A papain C-terminal" evidence="16">
    <location>
        <begin position="42"/>
        <end position="254"/>
    </location>
</feature>
<keyword evidence="7" id="KW-0788">Thiol protease</keyword>
<comment type="catalytic activity">
    <reaction evidence="11">
        <text>Specificity close to that of papain. As compared to cathepsin B, cathepsin L exhibits higher activity toward protein substrates, but has little activity on Z-Arg-Arg-NHMec, and no peptidyl-dipeptidase activity.</text>
        <dbReference type="EC" id="3.4.22.15"/>
    </reaction>
</comment>
<dbReference type="InterPro" id="IPR013128">
    <property type="entry name" value="Peptidase_C1A"/>
</dbReference>
<evidence type="ECO:0000313" key="17">
    <source>
        <dbReference type="Proteomes" id="UP000245341"/>
    </source>
</evidence>